<reference evidence="1" key="1">
    <citation type="submission" date="2016-04" db="EMBL/GenBank/DDBJ databases">
        <authorList>
            <person name="Evans L.H."/>
            <person name="Alamgir A."/>
            <person name="Owens N."/>
            <person name="Weber N.D."/>
            <person name="Virtaneva K."/>
            <person name="Barbian K."/>
            <person name="Babar A."/>
            <person name="Rosenke K."/>
        </authorList>
    </citation>
    <scope>NUCLEOTIDE SEQUENCE</scope>
    <source>
        <strain evidence="1">86-1</strain>
    </source>
</reference>
<gene>
    <name evidence="1" type="ORF">KL86DYS1_31303</name>
</gene>
<dbReference type="AlphaFoldDB" id="A0A212K387"/>
<dbReference type="EMBL" id="FLUM01000003">
    <property type="protein sequence ID" value="SBW06169.1"/>
    <property type="molecule type" value="Genomic_DNA"/>
</dbReference>
<proteinExistence type="predicted"/>
<evidence type="ECO:0000313" key="1">
    <source>
        <dbReference type="EMBL" id="SBW06169.1"/>
    </source>
</evidence>
<organism evidence="1">
    <name type="scientific">uncultured Dysgonomonas sp</name>
    <dbReference type="NCBI Taxonomy" id="206096"/>
    <lineage>
        <taxon>Bacteria</taxon>
        <taxon>Pseudomonadati</taxon>
        <taxon>Bacteroidota</taxon>
        <taxon>Bacteroidia</taxon>
        <taxon>Bacteroidales</taxon>
        <taxon>Dysgonomonadaceae</taxon>
        <taxon>Dysgonomonas</taxon>
        <taxon>environmental samples</taxon>
    </lineage>
</organism>
<accession>A0A212K387</accession>
<protein>
    <submittedName>
        <fullName evidence="1">Uncharacterized protein</fullName>
    </submittedName>
</protein>
<name>A0A212K387_9BACT</name>
<sequence length="58" mass="6927">MRCSKSGIRAAISEKTYSPIIYYLLLNKLEYEKKDIKYFNYCFKPVIRDFPHLFAGSR</sequence>